<dbReference type="Proteomes" id="UP001295684">
    <property type="component" value="Unassembled WGS sequence"/>
</dbReference>
<evidence type="ECO:0000313" key="2">
    <source>
        <dbReference type="Proteomes" id="UP001295684"/>
    </source>
</evidence>
<evidence type="ECO:0000313" key="1">
    <source>
        <dbReference type="EMBL" id="CAI2377554.1"/>
    </source>
</evidence>
<keyword evidence="2" id="KW-1185">Reference proteome</keyword>
<organism evidence="1 2">
    <name type="scientific">Euplotes crassus</name>
    <dbReference type="NCBI Taxonomy" id="5936"/>
    <lineage>
        <taxon>Eukaryota</taxon>
        <taxon>Sar</taxon>
        <taxon>Alveolata</taxon>
        <taxon>Ciliophora</taxon>
        <taxon>Intramacronucleata</taxon>
        <taxon>Spirotrichea</taxon>
        <taxon>Hypotrichia</taxon>
        <taxon>Euplotida</taxon>
        <taxon>Euplotidae</taxon>
        <taxon>Moneuplotes</taxon>
    </lineage>
</organism>
<reference evidence="1" key="1">
    <citation type="submission" date="2023-07" db="EMBL/GenBank/DDBJ databases">
        <authorList>
            <consortium name="AG Swart"/>
            <person name="Singh M."/>
            <person name="Singh A."/>
            <person name="Seah K."/>
            <person name="Emmerich C."/>
        </authorList>
    </citation>
    <scope>NUCLEOTIDE SEQUENCE</scope>
    <source>
        <strain evidence="1">DP1</strain>
    </source>
</reference>
<gene>
    <name evidence="1" type="ORF">ECRASSUSDP1_LOCUS18942</name>
</gene>
<dbReference type="AlphaFoldDB" id="A0AAD2D1L3"/>
<protein>
    <submittedName>
        <fullName evidence="1">Uncharacterized protein</fullName>
    </submittedName>
</protein>
<name>A0AAD2D1L3_EUPCR</name>
<sequence>MESGKTKKNMSKELWAKEKQLIHLSKSFCSKLAYIPRQTECVVYQMSHNPIDCITLKCENTKSIKKVLKPRLTSDFVPTYIYKIENQKTENRLVKSNPFSSRKIRSISITCPSDKIYTLSKDFYKLLIQNLPKVGVFLYLSHIKLSQKAKLNLFSNLSTTYELTLSSCYLPMIQPPRSIRTTPSLHCLVLSSCIPHSYSPIQSLTPTSSSAAIPDAYEEVKSLLVFMAETSLAKTVERIDFKESFTEEQVEQMQEDVQMGHIVFYGVSRGSDNHYLLGKSF</sequence>
<dbReference type="EMBL" id="CAMPGE010019205">
    <property type="protein sequence ID" value="CAI2377554.1"/>
    <property type="molecule type" value="Genomic_DNA"/>
</dbReference>
<proteinExistence type="predicted"/>
<accession>A0AAD2D1L3</accession>
<comment type="caution">
    <text evidence="1">The sequence shown here is derived from an EMBL/GenBank/DDBJ whole genome shotgun (WGS) entry which is preliminary data.</text>
</comment>